<dbReference type="Proteomes" id="UP000245657">
    <property type="component" value="Unassembled WGS sequence"/>
</dbReference>
<accession>A0A2V2MXA2</accession>
<organism evidence="1 2">
    <name type="scientific">Methanospirillum lacunae</name>
    <dbReference type="NCBI Taxonomy" id="668570"/>
    <lineage>
        <taxon>Archaea</taxon>
        <taxon>Methanobacteriati</taxon>
        <taxon>Methanobacteriota</taxon>
        <taxon>Stenosarchaea group</taxon>
        <taxon>Methanomicrobia</taxon>
        <taxon>Methanomicrobiales</taxon>
        <taxon>Methanospirillaceae</taxon>
        <taxon>Methanospirillum</taxon>
    </lineage>
</organism>
<dbReference type="GeneID" id="97548787"/>
<name>A0A2V2MXA2_9EURY</name>
<protein>
    <submittedName>
        <fullName evidence="1">Uncharacterized protein</fullName>
    </submittedName>
</protein>
<gene>
    <name evidence="1" type="ORF">DK846_06115</name>
</gene>
<dbReference type="AlphaFoldDB" id="A0A2V2MXA2"/>
<dbReference type="RefSeq" id="WP_109968054.1">
    <property type="nucleotide sequence ID" value="NZ_CP176093.1"/>
</dbReference>
<evidence type="ECO:0000313" key="1">
    <source>
        <dbReference type="EMBL" id="PWR72542.1"/>
    </source>
</evidence>
<dbReference type="EMBL" id="QGMY01000006">
    <property type="protein sequence ID" value="PWR72542.1"/>
    <property type="molecule type" value="Genomic_DNA"/>
</dbReference>
<sequence>MKSFHYNCLKNETVYQIFRRFVLLTLVVCLSFTSFVFADSSSESLKDAPDFNVTTVSDTSGSVTAFDLTLKESKDNVALAIPIQSFTVNLTDPNGVSQDVALCSSTNPNLTLKPGDSIYLIKRNKPVFFIVEDITQSGCGGGGGGGTGSKQSTNQAISPSGKWVIQLFKESDSTPIGSWSLTV</sequence>
<keyword evidence="2" id="KW-1185">Reference proteome</keyword>
<evidence type="ECO:0000313" key="2">
    <source>
        <dbReference type="Proteomes" id="UP000245657"/>
    </source>
</evidence>
<proteinExistence type="predicted"/>
<reference evidence="1 2" key="1">
    <citation type="submission" date="2018-05" db="EMBL/GenBank/DDBJ databases">
        <title>Draft genome of Methanospirillum lacunae Ki8-1.</title>
        <authorList>
            <person name="Dueholm M.S."/>
            <person name="Nielsen P.H."/>
            <person name="Bakmann L.F."/>
            <person name="Otzen D.E."/>
        </authorList>
    </citation>
    <scope>NUCLEOTIDE SEQUENCE [LARGE SCALE GENOMIC DNA]</scope>
    <source>
        <strain evidence="1 2">Ki8-1</strain>
    </source>
</reference>
<comment type="caution">
    <text evidence="1">The sequence shown here is derived from an EMBL/GenBank/DDBJ whole genome shotgun (WGS) entry which is preliminary data.</text>
</comment>